<gene>
    <name evidence="1" type="ORF">AP20H10_01770</name>
</gene>
<sequence length="101" mass="12354">MRNIVAVINPNKDFEYHNSKIRRVMRCKVQQLMEPFVEHQLFTACNIALDQIYCCNDMTYMVVIMESSRDNKLAYMLECIENRDQRREHRQKERVWGFWHP</sequence>
<evidence type="ECO:0000313" key="2">
    <source>
        <dbReference type="Proteomes" id="UP001438112"/>
    </source>
</evidence>
<dbReference type="Proteomes" id="UP001438112">
    <property type="component" value="Unassembled WGS sequence"/>
</dbReference>
<protein>
    <submittedName>
        <fullName evidence="1">Uncharacterized protein</fullName>
    </submittedName>
</protein>
<reference evidence="1 2" key="1">
    <citation type="submission" date="2024-03" db="EMBL/GenBank/DDBJ databases">
        <title>Inconsistent identification of Apilactobacillus kunkeei-related strains obtained by well-developed overall genome related indices.</title>
        <authorList>
            <person name="Maeno S."/>
            <person name="Endo A."/>
        </authorList>
    </citation>
    <scope>NUCLEOTIDE SEQUENCE [LARGE SCALE GENOMIC DNA]</scope>
    <source>
        <strain evidence="1 2">20H-10</strain>
    </source>
</reference>
<proteinExistence type="predicted"/>
<comment type="caution">
    <text evidence="1">The sequence shown here is derived from an EMBL/GenBank/DDBJ whole genome shotgun (WGS) entry which is preliminary data.</text>
</comment>
<dbReference type="EMBL" id="BAABVV010000018">
    <property type="protein sequence ID" value="GAA6113814.1"/>
    <property type="molecule type" value="Genomic_DNA"/>
</dbReference>
<accession>A0ABP9ZG81</accession>
<dbReference type="RefSeq" id="WP_353317307.1">
    <property type="nucleotide sequence ID" value="NZ_BAABVV010000018.1"/>
</dbReference>
<name>A0ABP9ZG81_9LACO</name>
<keyword evidence="2" id="KW-1185">Reference proteome</keyword>
<evidence type="ECO:0000313" key="1">
    <source>
        <dbReference type="EMBL" id="GAA6113814.1"/>
    </source>
</evidence>
<organism evidence="1 2">
    <name type="scientific">Apilactobacillus apinorum</name>
    <dbReference type="NCBI Taxonomy" id="1218495"/>
    <lineage>
        <taxon>Bacteria</taxon>
        <taxon>Bacillati</taxon>
        <taxon>Bacillota</taxon>
        <taxon>Bacilli</taxon>
        <taxon>Lactobacillales</taxon>
        <taxon>Lactobacillaceae</taxon>
        <taxon>Apilactobacillus</taxon>
    </lineage>
</organism>